<reference evidence="1" key="1">
    <citation type="submission" date="2014-11" db="EMBL/GenBank/DDBJ databases">
        <authorList>
            <person name="Amaro Gonzalez C."/>
        </authorList>
    </citation>
    <scope>NUCLEOTIDE SEQUENCE</scope>
</reference>
<name>A0A0E9STQ6_ANGAN</name>
<protein>
    <submittedName>
        <fullName evidence="1">Uncharacterized protein</fullName>
    </submittedName>
</protein>
<organism evidence="1">
    <name type="scientific">Anguilla anguilla</name>
    <name type="common">European freshwater eel</name>
    <name type="synonym">Muraena anguilla</name>
    <dbReference type="NCBI Taxonomy" id="7936"/>
    <lineage>
        <taxon>Eukaryota</taxon>
        <taxon>Metazoa</taxon>
        <taxon>Chordata</taxon>
        <taxon>Craniata</taxon>
        <taxon>Vertebrata</taxon>
        <taxon>Euteleostomi</taxon>
        <taxon>Actinopterygii</taxon>
        <taxon>Neopterygii</taxon>
        <taxon>Teleostei</taxon>
        <taxon>Anguilliformes</taxon>
        <taxon>Anguillidae</taxon>
        <taxon>Anguilla</taxon>
    </lineage>
</organism>
<sequence length="66" mass="7440">MARICVWGEKADPLVTLILCNIEAIFACFIPIDSHVDTLDLAYCCNGSINLSEWRLKKTFKVLEHG</sequence>
<dbReference type="EMBL" id="GBXM01064669">
    <property type="protein sequence ID" value="JAH43908.1"/>
    <property type="molecule type" value="Transcribed_RNA"/>
</dbReference>
<dbReference type="AlphaFoldDB" id="A0A0E9STQ6"/>
<accession>A0A0E9STQ6</accession>
<proteinExistence type="predicted"/>
<reference evidence="1" key="2">
    <citation type="journal article" date="2015" name="Fish Shellfish Immunol.">
        <title>Early steps in the European eel (Anguilla anguilla)-Vibrio vulnificus interaction in the gills: Role of the RtxA13 toxin.</title>
        <authorList>
            <person name="Callol A."/>
            <person name="Pajuelo D."/>
            <person name="Ebbesson L."/>
            <person name="Teles M."/>
            <person name="MacKenzie S."/>
            <person name="Amaro C."/>
        </authorList>
    </citation>
    <scope>NUCLEOTIDE SEQUENCE</scope>
</reference>
<evidence type="ECO:0000313" key="1">
    <source>
        <dbReference type="EMBL" id="JAH43908.1"/>
    </source>
</evidence>